<protein>
    <submittedName>
        <fullName evidence="1">Transmembrane protein, putative</fullName>
    </submittedName>
</protein>
<proteinExistence type="predicted"/>
<dbReference type="HOGENOM" id="CLU_2779750_0_0_1"/>
<dbReference type="EnsemblPlants" id="KEH19881">
    <property type="protein sequence ID" value="KEH19881"/>
    <property type="gene ID" value="MTR_8g469940"/>
</dbReference>
<name>A0A072TRU6_MEDTR</name>
<accession>A0A072TRU6</accession>
<organism evidence="1 3">
    <name type="scientific">Medicago truncatula</name>
    <name type="common">Barrel medic</name>
    <name type="synonym">Medicago tribuloides</name>
    <dbReference type="NCBI Taxonomy" id="3880"/>
    <lineage>
        <taxon>Eukaryota</taxon>
        <taxon>Viridiplantae</taxon>
        <taxon>Streptophyta</taxon>
        <taxon>Embryophyta</taxon>
        <taxon>Tracheophyta</taxon>
        <taxon>Spermatophyta</taxon>
        <taxon>Magnoliopsida</taxon>
        <taxon>eudicotyledons</taxon>
        <taxon>Gunneridae</taxon>
        <taxon>Pentapetalae</taxon>
        <taxon>rosids</taxon>
        <taxon>fabids</taxon>
        <taxon>Fabales</taxon>
        <taxon>Fabaceae</taxon>
        <taxon>Papilionoideae</taxon>
        <taxon>50 kb inversion clade</taxon>
        <taxon>NPAAA clade</taxon>
        <taxon>Hologalegina</taxon>
        <taxon>IRL clade</taxon>
        <taxon>Trifolieae</taxon>
        <taxon>Medicago</taxon>
    </lineage>
</organism>
<dbReference type="AlphaFoldDB" id="A0A072TRU6"/>
<reference evidence="1 3" key="1">
    <citation type="journal article" date="2011" name="Nature">
        <title>The Medicago genome provides insight into the evolution of rhizobial symbioses.</title>
        <authorList>
            <person name="Young N.D."/>
            <person name="Debelle F."/>
            <person name="Oldroyd G.E."/>
            <person name="Geurts R."/>
            <person name="Cannon S.B."/>
            <person name="Udvardi M.K."/>
            <person name="Benedito V.A."/>
            <person name="Mayer K.F."/>
            <person name="Gouzy J."/>
            <person name="Schoof H."/>
            <person name="Van de Peer Y."/>
            <person name="Proost S."/>
            <person name="Cook D.R."/>
            <person name="Meyers B.C."/>
            <person name="Spannagl M."/>
            <person name="Cheung F."/>
            <person name="De Mita S."/>
            <person name="Krishnakumar V."/>
            <person name="Gundlach H."/>
            <person name="Zhou S."/>
            <person name="Mudge J."/>
            <person name="Bharti A.K."/>
            <person name="Murray J.D."/>
            <person name="Naoumkina M.A."/>
            <person name="Rosen B."/>
            <person name="Silverstein K.A."/>
            <person name="Tang H."/>
            <person name="Rombauts S."/>
            <person name="Zhao P.X."/>
            <person name="Zhou P."/>
            <person name="Barbe V."/>
            <person name="Bardou P."/>
            <person name="Bechner M."/>
            <person name="Bellec A."/>
            <person name="Berger A."/>
            <person name="Berges H."/>
            <person name="Bidwell S."/>
            <person name="Bisseling T."/>
            <person name="Choisne N."/>
            <person name="Couloux A."/>
            <person name="Denny R."/>
            <person name="Deshpande S."/>
            <person name="Dai X."/>
            <person name="Doyle J.J."/>
            <person name="Dudez A.M."/>
            <person name="Farmer A.D."/>
            <person name="Fouteau S."/>
            <person name="Franken C."/>
            <person name="Gibelin C."/>
            <person name="Gish J."/>
            <person name="Goldstein S."/>
            <person name="Gonzalez A.J."/>
            <person name="Green P.J."/>
            <person name="Hallab A."/>
            <person name="Hartog M."/>
            <person name="Hua A."/>
            <person name="Humphray S.J."/>
            <person name="Jeong D.H."/>
            <person name="Jing Y."/>
            <person name="Jocker A."/>
            <person name="Kenton S.M."/>
            <person name="Kim D.J."/>
            <person name="Klee K."/>
            <person name="Lai H."/>
            <person name="Lang C."/>
            <person name="Lin S."/>
            <person name="Macmil S.L."/>
            <person name="Magdelenat G."/>
            <person name="Matthews L."/>
            <person name="McCorrison J."/>
            <person name="Monaghan E.L."/>
            <person name="Mun J.H."/>
            <person name="Najar F.Z."/>
            <person name="Nicholson C."/>
            <person name="Noirot C."/>
            <person name="O'Bleness M."/>
            <person name="Paule C.R."/>
            <person name="Poulain J."/>
            <person name="Prion F."/>
            <person name="Qin B."/>
            <person name="Qu C."/>
            <person name="Retzel E.F."/>
            <person name="Riddle C."/>
            <person name="Sallet E."/>
            <person name="Samain S."/>
            <person name="Samson N."/>
            <person name="Sanders I."/>
            <person name="Saurat O."/>
            <person name="Scarpelli C."/>
            <person name="Schiex T."/>
            <person name="Segurens B."/>
            <person name="Severin A.J."/>
            <person name="Sherrier D.J."/>
            <person name="Shi R."/>
            <person name="Sims S."/>
            <person name="Singer S.R."/>
            <person name="Sinharoy S."/>
            <person name="Sterck L."/>
            <person name="Viollet A."/>
            <person name="Wang B.B."/>
            <person name="Wang K."/>
            <person name="Wang M."/>
            <person name="Wang X."/>
            <person name="Warfsmann J."/>
            <person name="Weissenbach J."/>
            <person name="White D.D."/>
            <person name="White J.D."/>
            <person name="Wiley G.B."/>
            <person name="Wincker P."/>
            <person name="Xing Y."/>
            <person name="Yang L."/>
            <person name="Yao Z."/>
            <person name="Ying F."/>
            <person name="Zhai J."/>
            <person name="Zhou L."/>
            <person name="Zuber A."/>
            <person name="Denarie J."/>
            <person name="Dixon R.A."/>
            <person name="May G.D."/>
            <person name="Schwartz D.C."/>
            <person name="Rogers J."/>
            <person name="Quetier F."/>
            <person name="Town C.D."/>
            <person name="Roe B.A."/>
        </authorList>
    </citation>
    <scope>NUCLEOTIDE SEQUENCE [LARGE SCALE GENOMIC DNA]</scope>
    <source>
        <strain evidence="1">A17</strain>
        <strain evidence="2 3">cv. Jemalong A17</strain>
    </source>
</reference>
<keyword evidence="3" id="KW-1185">Reference proteome</keyword>
<reference evidence="1 3" key="2">
    <citation type="journal article" date="2014" name="BMC Genomics">
        <title>An improved genome release (version Mt4.0) for the model legume Medicago truncatula.</title>
        <authorList>
            <person name="Tang H."/>
            <person name="Krishnakumar V."/>
            <person name="Bidwell S."/>
            <person name="Rosen B."/>
            <person name="Chan A."/>
            <person name="Zhou S."/>
            <person name="Gentzbittel L."/>
            <person name="Childs K.L."/>
            <person name="Yandell M."/>
            <person name="Gundlach H."/>
            <person name="Mayer K.F."/>
            <person name="Schwartz D.C."/>
            <person name="Town C.D."/>
        </authorList>
    </citation>
    <scope>GENOME REANNOTATION</scope>
    <source>
        <strain evidence="1">A17</strain>
        <strain evidence="2 3">cv. Jemalong A17</strain>
    </source>
</reference>
<dbReference type="EMBL" id="CM001224">
    <property type="protein sequence ID" value="KEH19881.1"/>
    <property type="molecule type" value="Genomic_DNA"/>
</dbReference>
<dbReference type="Proteomes" id="UP000002051">
    <property type="component" value="Chromosome 8"/>
</dbReference>
<keyword evidence="1" id="KW-0472">Membrane</keyword>
<evidence type="ECO:0000313" key="1">
    <source>
        <dbReference type="EMBL" id="KEH19881.1"/>
    </source>
</evidence>
<keyword evidence="1" id="KW-0812">Transmembrane</keyword>
<reference evidence="2" key="3">
    <citation type="submission" date="2015-04" db="UniProtKB">
        <authorList>
            <consortium name="EnsemblPlants"/>
        </authorList>
    </citation>
    <scope>IDENTIFICATION</scope>
    <source>
        <strain evidence="2">cv. Jemalong A17</strain>
    </source>
</reference>
<evidence type="ECO:0000313" key="2">
    <source>
        <dbReference type="EnsemblPlants" id="KEH19881"/>
    </source>
</evidence>
<evidence type="ECO:0000313" key="3">
    <source>
        <dbReference type="Proteomes" id="UP000002051"/>
    </source>
</evidence>
<sequence length="69" mass="7726">MGRVLLAKETARLTFIIFVEVFARHVTLAFQFRMYLLINPYAALLKSLSDLVSSVSLIPEVSPKGTDQV</sequence>
<gene>
    <name evidence="1" type="ordered locus">MTR_8g469940</name>
</gene>